<dbReference type="STRING" id="637679.GCA_001550055_02127"/>
<evidence type="ECO:0000313" key="2">
    <source>
        <dbReference type="EMBL" id="SDE52838.1"/>
    </source>
</evidence>
<dbReference type="Proteomes" id="UP000183685">
    <property type="component" value="Unassembled WGS sequence"/>
</dbReference>
<organism evidence="2 3">
    <name type="scientific">Kordiimonas lacus</name>
    <dbReference type="NCBI Taxonomy" id="637679"/>
    <lineage>
        <taxon>Bacteria</taxon>
        <taxon>Pseudomonadati</taxon>
        <taxon>Pseudomonadota</taxon>
        <taxon>Alphaproteobacteria</taxon>
        <taxon>Kordiimonadales</taxon>
        <taxon>Kordiimonadaceae</taxon>
        <taxon>Kordiimonas</taxon>
    </lineage>
</organism>
<feature type="chain" id="PRO_5010285129" evidence="1">
    <location>
        <begin position="22"/>
        <end position="191"/>
    </location>
</feature>
<dbReference type="AlphaFoldDB" id="A0A1G7DMZ4"/>
<accession>A0A1G7DMZ4</accession>
<evidence type="ECO:0000256" key="1">
    <source>
        <dbReference type="SAM" id="SignalP"/>
    </source>
</evidence>
<dbReference type="EMBL" id="FNAK01000007">
    <property type="protein sequence ID" value="SDE52838.1"/>
    <property type="molecule type" value="Genomic_DNA"/>
</dbReference>
<protein>
    <submittedName>
        <fullName evidence="2">Uncharacterized protein</fullName>
    </submittedName>
</protein>
<evidence type="ECO:0000313" key="3">
    <source>
        <dbReference type="Proteomes" id="UP000183685"/>
    </source>
</evidence>
<reference evidence="2 3" key="1">
    <citation type="submission" date="2016-10" db="EMBL/GenBank/DDBJ databases">
        <authorList>
            <person name="de Groot N.N."/>
        </authorList>
    </citation>
    <scope>NUCLEOTIDE SEQUENCE [LARGE SCALE GENOMIC DNA]</scope>
    <source>
        <strain evidence="2 3">CGMCC 1.9109</strain>
    </source>
</reference>
<dbReference type="OrthoDB" id="8481594at2"/>
<name>A0A1G7DMZ4_9PROT</name>
<keyword evidence="1" id="KW-0732">Signal</keyword>
<proteinExistence type="predicted"/>
<keyword evidence="3" id="KW-1185">Reference proteome</keyword>
<sequence length="191" mass="21205">MKKLITTAFAACMALTLSAAAQEENSQPSQQDQTVRSIQYLLKRAELVRMLSAQHLIYIDDNRDKDELHLMDDAAQVMAFSLVCQDPSFDPATLNKIAAESTLQIALKVEGSPIEEAISDAMGELQGKDRITLIADVSSNVLMFKIGRRRGLFDALLTDFGTARFCKGMSSNMRARYQGLAAHFKEMQPEK</sequence>
<gene>
    <name evidence="2" type="ORF">SAMN04488071_3180</name>
</gene>
<feature type="signal peptide" evidence="1">
    <location>
        <begin position="1"/>
        <end position="21"/>
    </location>
</feature>
<dbReference type="RefSeq" id="WP_068304790.1">
    <property type="nucleotide sequence ID" value="NZ_FNAK01000007.1"/>
</dbReference>